<proteinExistence type="predicted"/>
<dbReference type="AlphaFoldDB" id="A0A0K2TGF9"/>
<evidence type="ECO:0000313" key="1">
    <source>
        <dbReference type="EMBL" id="CDW24551.1"/>
    </source>
</evidence>
<sequence>MRLKYCTDPEGTNLMIYPAHAHDEDNEKRILIENAEYRAAGLIILALYSSTCNGESIVNFLTINDLTFNKANSTAL</sequence>
<reference evidence="1" key="1">
    <citation type="submission" date="2014-05" db="EMBL/GenBank/DDBJ databases">
        <authorList>
            <person name="Chronopoulou M."/>
        </authorList>
    </citation>
    <scope>NUCLEOTIDE SEQUENCE</scope>
    <source>
        <tissue evidence="1">Whole organism</tissue>
    </source>
</reference>
<protein>
    <submittedName>
        <fullName evidence="1">Uncharacterized protein</fullName>
    </submittedName>
</protein>
<accession>A0A0K2TGF9</accession>
<dbReference type="EMBL" id="HACA01007190">
    <property type="protein sequence ID" value="CDW24551.1"/>
    <property type="molecule type" value="Transcribed_RNA"/>
</dbReference>
<organism evidence="1">
    <name type="scientific">Lepeophtheirus salmonis</name>
    <name type="common">Salmon louse</name>
    <name type="synonym">Caligus salmonis</name>
    <dbReference type="NCBI Taxonomy" id="72036"/>
    <lineage>
        <taxon>Eukaryota</taxon>
        <taxon>Metazoa</taxon>
        <taxon>Ecdysozoa</taxon>
        <taxon>Arthropoda</taxon>
        <taxon>Crustacea</taxon>
        <taxon>Multicrustacea</taxon>
        <taxon>Hexanauplia</taxon>
        <taxon>Copepoda</taxon>
        <taxon>Siphonostomatoida</taxon>
        <taxon>Caligidae</taxon>
        <taxon>Lepeophtheirus</taxon>
    </lineage>
</organism>
<name>A0A0K2TGF9_LEPSM</name>